<feature type="transmembrane region" description="Helical" evidence="5">
    <location>
        <begin position="96"/>
        <end position="115"/>
    </location>
</feature>
<evidence type="ECO:0000256" key="2">
    <source>
        <dbReference type="ARBA" id="ARBA00022692"/>
    </source>
</evidence>
<keyword evidence="3 5" id="KW-1133">Transmembrane helix</keyword>
<dbReference type="EMBL" id="FNVN01000001">
    <property type="protein sequence ID" value="SEF81447.1"/>
    <property type="molecule type" value="Genomic_DNA"/>
</dbReference>
<accession>A0A1H5V4T2</accession>
<dbReference type="Proteomes" id="UP000236740">
    <property type="component" value="Unassembled WGS sequence"/>
</dbReference>
<feature type="transmembrane region" description="Helical" evidence="5">
    <location>
        <begin position="291"/>
        <end position="309"/>
    </location>
</feature>
<keyword evidence="2 5" id="KW-0812">Transmembrane</keyword>
<dbReference type="InterPro" id="IPR000537">
    <property type="entry name" value="UbiA_prenyltransferase"/>
</dbReference>
<reference evidence="6 9" key="2">
    <citation type="journal article" date="2019" name="Nat. Commun.">
        <title>A new type of DNA phosphorothioation-based antiviral system in archaea.</title>
        <authorList>
            <person name="Xiong L."/>
            <person name="Liu S."/>
            <person name="Chen S."/>
            <person name="Xiao Y."/>
            <person name="Zhu B."/>
            <person name="Gao Y."/>
            <person name="Zhang Y."/>
            <person name="Chen B."/>
            <person name="Luo J."/>
            <person name="Deng Z."/>
            <person name="Chen X."/>
            <person name="Wang L."/>
            <person name="Chen S."/>
        </authorList>
    </citation>
    <scope>NUCLEOTIDE SEQUENCE [LARGE SCALE GENOMIC DNA]</scope>
    <source>
        <strain evidence="6 9">CGMCC 1.10331</strain>
    </source>
</reference>
<feature type="transmembrane region" description="Helical" evidence="5">
    <location>
        <begin position="233"/>
        <end position="253"/>
    </location>
</feature>
<dbReference type="InterPro" id="IPR044878">
    <property type="entry name" value="UbiA_sf"/>
</dbReference>
<dbReference type="Proteomes" id="UP000296733">
    <property type="component" value="Chromosome"/>
</dbReference>
<evidence type="ECO:0000313" key="9">
    <source>
        <dbReference type="Proteomes" id="UP000296733"/>
    </source>
</evidence>
<dbReference type="GO" id="GO:0016765">
    <property type="term" value="F:transferase activity, transferring alkyl or aryl (other than methyl) groups"/>
    <property type="evidence" value="ECO:0007669"/>
    <property type="project" value="InterPro"/>
</dbReference>
<evidence type="ECO:0000256" key="5">
    <source>
        <dbReference type="SAM" id="Phobius"/>
    </source>
</evidence>
<dbReference type="EMBL" id="CP031311">
    <property type="protein sequence ID" value="QCC46841.1"/>
    <property type="molecule type" value="Genomic_DNA"/>
</dbReference>
<dbReference type="Gene3D" id="1.10.357.140">
    <property type="entry name" value="UbiA prenyltransferase"/>
    <property type="match status" value="1"/>
</dbReference>
<dbReference type="RefSeq" id="WP_103990558.1">
    <property type="nucleotide sequence ID" value="NZ_CP031311.1"/>
</dbReference>
<evidence type="ECO:0000256" key="4">
    <source>
        <dbReference type="ARBA" id="ARBA00023136"/>
    </source>
</evidence>
<comment type="subcellular location">
    <subcellularLocation>
        <location evidence="1">Cell membrane</location>
        <topology evidence="1">Multi-pass membrane protein</topology>
    </subcellularLocation>
</comment>
<dbReference type="AlphaFoldDB" id="A0A1H5V4T2"/>
<dbReference type="PANTHER" id="PTHR42723:SF1">
    <property type="entry name" value="CHLOROPHYLL SYNTHASE, CHLOROPLASTIC"/>
    <property type="match status" value="1"/>
</dbReference>
<dbReference type="GeneID" id="39857160"/>
<dbReference type="InterPro" id="IPR050475">
    <property type="entry name" value="Prenyltransferase_related"/>
</dbReference>
<evidence type="ECO:0000313" key="7">
    <source>
        <dbReference type="EMBL" id="SEF81447.1"/>
    </source>
</evidence>
<dbReference type="KEGG" id="hlm:DV707_03690"/>
<evidence type="ECO:0000256" key="3">
    <source>
        <dbReference type="ARBA" id="ARBA00022989"/>
    </source>
</evidence>
<feature type="transmembrane region" description="Helical" evidence="5">
    <location>
        <begin position="205"/>
        <end position="227"/>
    </location>
</feature>
<dbReference type="OrthoDB" id="11851at2157"/>
<keyword evidence="8" id="KW-1185">Reference proteome</keyword>
<reference evidence="7 8" key="1">
    <citation type="submission" date="2016-10" db="EMBL/GenBank/DDBJ databases">
        <authorList>
            <person name="de Groot N.N."/>
        </authorList>
    </citation>
    <scope>NUCLEOTIDE SEQUENCE [LARGE SCALE GENOMIC DNA]</scope>
    <source>
        <strain evidence="7 8">CGMCC 1.10331</strain>
    </source>
</reference>
<dbReference type="Pfam" id="PF01040">
    <property type="entry name" value="UbiA"/>
    <property type="match status" value="1"/>
</dbReference>
<protein>
    <submittedName>
        <fullName evidence="7">4-hydroxybenzoate polyprenyltransferase</fullName>
    </submittedName>
</protein>
<gene>
    <name evidence="6" type="ORF">DV707_03690</name>
    <name evidence="7" type="ORF">SAMN04488133_0819</name>
</gene>
<evidence type="ECO:0000256" key="1">
    <source>
        <dbReference type="ARBA" id="ARBA00004651"/>
    </source>
</evidence>
<evidence type="ECO:0000313" key="6">
    <source>
        <dbReference type="EMBL" id="QCC46841.1"/>
    </source>
</evidence>
<keyword evidence="7" id="KW-0808">Transferase</keyword>
<feature type="transmembrane region" description="Helical" evidence="5">
    <location>
        <begin position="174"/>
        <end position="193"/>
    </location>
</feature>
<keyword evidence="4 5" id="KW-0472">Membrane</keyword>
<name>A0A1H5V4T2_9EURY</name>
<feature type="transmembrane region" description="Helical" evidence="5">
    <location>
        <begin position="265"/>
        <end position="285"/>
    </location>
</feature>
<sequence length="312" mass="29991">MTHSRRGTVRVRRTTAAYAELVRVPNLFTAPPDVIAGAALAVAAGGAVALPAVAGVGAASVLLYAAGTALNDFFDAPVDAEERPERPIPTGRVSRPAAGALGAALLLCAVLLAAAVAGTDAGIGAAAVAAAVVAYDGALKGGPAGFLAMGAARGLNVLLGTTATDISVASLPPWALGVPIAVAAYVAGVTLAAADEASGAARRSVVVAGGAAGVAGAAAVTLLATVGFTVRPLAAGVGVALAVGFLAVTGRALARAYRDPSPETIGPVIGTCVLALVVLDAAVAAVAGLGWTLVTVAFLGPAVGLARLFEVS</sequence>
<evidence type="ECO:0000313" key="8">
    <source>
        <dbReference type="Proteomes" id="UP000236740"/>
    </source>
</evidence>
<organism evidence="7 8">
    <name type="scientific">Halobellus limi</name>
    <dbReference type="NCBI Taxonomy" id="699433"/>
    <lineage>
        <taxon>Archaea</taxon>
        <taxon>Methanobacteriati</taxon>
        <taxon>Methanobacteriota</taxon>
        <taxon>Stenosarchaea group</taxon>
        <taxon>Halobacteria</taxon>
        <taxon>Halobacteriales</taxon>
        <taxon>Haloferacaceae</taxon>
        <taxon>Halobellus</taxon>
    </lineage>
</organism>
<dbReference type="GO" id="GO:0005886">
    <property type="term" value="C:plasma membrane"/>
    <property type="evidence" value="ECO:0007669"/>
    <property type="project" value="UniProtKB-SubCell"/>
</dbReference>
<dbReference type="PANTHER" id="PTHR42723">
    <property type="entry name" value="CHLOROPHYLL SYNTHASE"/>
    <property type="match status" value="1"/>
</dbReference>
<feature type="transmembrane region" description="Helical" evidence="5">
    <location>
        <begin position="34"/>
        <end position="64"/>
    </location>
</feature>
<proteinExistence type="predicted"/>